<proteinExistence type="predicted"/>
<name>A0AAV7T932_PLEWA</name>
<evidence type="ECO:0000313" key="1">
    <source>
        <dbReference type="EMBL" id="KAJ1172933.1"/>
    </source>
</evidence>
<accession>A0AAV7T932</accession>
<organism evidence="1 2">
    <name type="scientific">Pleurodeles waltl</name>
    <name type="common">Iberian ribbed newt</name>
    <dbReference type="NCBI Taxonomy" id="8319"/>
    <lineage>
        <taxon>Eukaryota</taxon>
        <taxon>Metazoa</taxon>
        <taxon>Chordata</taxon>
        <taxon>Craniata</taxon>
        <taxon>Vertebrata</taxon>
        <taxon>Euteleostomi</taxon>
        <taxon>Amphibia</taxon>
        <taxon>Batrachia</taxon>
        <taxon>Caudata</taxon>
        <taxon>Salamandroidea</taxon>
        <taxon>Salamandridae</taxon>
        <taxon>Pleurodelinae</taxon>
        <taxon>Pleurodeles</taxon>
    </lineage>
</organism>
<reference evidence="1" key="1">
    <citation type="journal article" date="2022" name="bioRxiv">
        <title>Sequencing and chromosome-scale assembly of the giantPleurodeles waltlgenome.</title>
        <authorList>
            <person name="Brown T."/>
            <person name="Elewa A."/>
            <person name="Iarovenko S."/>
            <person name="Subramanian E."/>
            <person name="Araus A.J."/>
            <person name="Petzold A."/>
            <person name="Susuki M."/>
            <person name="Suzuki K.-i.T."/>
            <person name="Hayashi T."/>
            <person name="Toyoda A."/>
            <person name="Oliveira C."/>
            <person name="Osipova E."/>
            <person name="Leigh N.D."/>
            <person name="Simon A."/>
            <person name="Yun M.H."/>
        </authorList>
    </citation>
    <scope>NUCLEOTIDE SEQUENCE</scope>
    <source>
        <strain evidence="1">20211129_DDA</strain>
        <tissue evidence="1">Liver</tissue>
    </source>
</reference>
<dbReference type="Proteomes" id="UP001066276">
    <property type="component" value="Chromosome 4_1"/>
</dbReference>
<comment type="caution">
    <text evidence="1">The sequence shown here is derived from an EMBL/GenBank/DDBJ whole genome shotgun (WGS) entry which is preliminary data.</text>
</comment>
<sequence>MPVDWRLGNNLETSTWKEVELRSHLGMLWLPEWACVTIRCMAAKQGNQTDLEPETVAQMTAKRKGKGCRKPAPEVPTVQKEADLEEDALAPTGEQVAELGNYLN</sequence>
<dbReference type="AlphaFoldDB" id="A0AAV7T932"/>
<dbReference type="EMBL" id="JANPWB010000007">
    <property type="protein sequence ID" value="KAJ1172933.1"/>
    <property type="molecule type" value="Genomic_DNA"/>
</dbReference>
<gene>
    <name evidence="1" type="ORF">NDU88_004775</name>
</gene>
<protein>
    <submittedName>
        <fullName evidence="1">Uncharacterized protein</fullName>
    </submittedName>
</protein>
<keyword evidence="2" id="KW-1185">Reference proteome</keyword>
<evidence type="ECO:0000313" key="2">
    <source>
        <dbReference type="Proteomes" id="UP001066276"/>
    </source>
</evidence>